<proteinExistence type="predicted"/>
<reference evidence="2" key="1">
    <citation type="submission" date="2019-07" db="EMBL/GenBank/DDBJ databases">
        <title>KPC-2 carbapenem resistent Enterobacterales isolates from Germany.</title>
        <authorList>
            <person name="Yao Y."/>
            <person name="Falgenhauer L."/>
            <person name="Imirzalioglu C."/>
            <person name="Chakraborty T."/>
        </authorList>
    </citation>
    <scope>NUCLEOTIDE SEQUENCE</scope>
    <source>
        <strain evidence="2">CA13304</strain>
    </source>
</reference>
<evidence type="ECO:0000256" key="1">
    <source>
        <dbReference type="SAM" id="MobiDB-lite"/>
    </source>
</evidence>
<dbReference type="EMBL" id="VKME01000026">
    <property type="protein sequence ID" value="MBE0130875.1"/>
    <property type="molecule type" value="Genomic_DNA"/>
</dbReference>
<sequence>MMSTRYTVEITASDGHSARLTIDISFLPGQSEWMSEQPDVFSIDKGPMLNDFLLMGLGVTPVAFLTGFPDKSDGEGGKNDPGGTFPQGELNWEIVSRE</sequence>
<feature type="region of interest" description="Disordered" evidence="1">
    <location>
        <begin position="69"/>
        <end position="98"/>
    </location>
</feature>
<gene>
    <name evidence="2" type="ORF">FOT72_23115</name>
</gene>
<accession>A0A8I0T2I6</accession>
<protein>
    <submittedName>
        <fullName evidence="2">Uncharacterized protein</fullName>
    </submittedName>
</protein>
<name>A0A8I0T2I6_CITAM</name>
<evidence type="ECO:0000313" key="2">
    <source>
        <dbReference type="EMBL" id="MBE0130875.1"/>
    </source>
</evidence>
<dbReference type="OrthoDB" id="9872735at2"/>
<comment type="caution">
    <text evidence="2">The sequence shown here is derived from an EMBL/GenBank/DDBJ whole genome shotgun (WGS) entry which is preliminary data.</text>
</comment>
<dbReference type="Proteomes" id="UP000656723">
    <property type="component" value="Unassembled WGS sequence"/>
</dbReference>
<evidence type="ECO:0000313" key="3">
    <source>
        <dbReference type="Proteomes" id="UP000656723"/>
    </source>
</evidence>
<organism evidence="2 3">
    <name type="scientific">Citrobacter amalonaticus</name>
    <dbReference type="NCBI Taxonomy" id="35703"/>
    <lineage>
        <taxon>Bacteria</taxon>
        <taxon>Pseudomonadati</taxon>
        <taxon>Pseudomonadota</taxon>
        <taxon>Gammaproteobacteria</taxon>
        <taxon>Enterobacterales</taxon>
        <taxon>Enterobacteriaceae</taxon>
        <taxon>Citrobacter</taxon>
    </lineage>
</organism>
<dbReference type="RefSeq" id="WP_061077508.1">
    <property type="nucleotide sequence ID" value="NZ_CP014015.2"/>
</dbReference>
<dbReference type="AlphaFoldDB" id="A0A8I0T2I6"/>